<dbReference type="Proteomes" id="UP000377798">
    <property type="component" value="Unassembled WGS sequence"/>
</dbReference>
<dbReference type="PANTHER" id="PTHR43110:SF1">
    <property type="entry name" value="THIOL PEROXIDASE"/>
    <property type="match status" value="1"/>
</dbReference>
<dbReference type="Gene3D" id="3.40.30.10">
    <property type="entry name" value="Glutaredoxin"/>
    <property type="match status" value="1"/>
</dbReference>
<dbReference type="PIRSF" id="PIRSF000239">
    <property type="entry name" value="AHPC"/>
    <property type="match status" value="1"/>
</dbReference>
<sequence length="154" mass="17300">MSIIEKGQKAPEFDLTNQRGDHIKLSDYKGKYVLLSWHPLAFTPVCTDQMRDLEANYGFFTDHNTEVLGMSVDPQPSKKVWAETLCLSNLNILSDFKPLGEVSKAYGVWQEHSGSSGRAVVLVGPDGTVLWSHKYEDSIKPDIEKIKEIVSQCK</sequence>
<protein>
    <submittedName>
        <fullName evidence="7">Peroxiredoxin Rv2238c/MT2298</fullName>
        <ecNumber evidence="7">1.11.1.15</ecNumber>
    </submittedName>
</protein>
<dbReference type="Pfam" id="PF00578">
    <property type="entry name" value="AhpC-TSA"/>
    <property type="match status" value="1"/>
</dbReference>
<dbReference type="InterPro" id="IPR036249">
    <property type="entry name" value="Thioredoxin-like_sf"/>
</dbReference>
<accession>A0A8H2M5J3</accession>
<name>A0A8H2M5J3_9FIRM</name>
<gene>
    <name evidence="7" type="ORF">NCTC13150_01495</name>
</gene>
<keyword evidence="1 7" id="KW-0575">Peroxidase</keyword>
<evidence type="ECO:0000313" key="7">
    <source>
        <dbReference type="EMBL" id="VFB16922.1"/>
    </source>
</evidence>
<proteinExistence type="predicted"/>
<organism evidence="7 8">
    <name type="scientific">Urinicoccus massiliensis</name>
    <dbReference type="NCBI Taxonomy" id="1723382"/>
    <lineage>
        <taxon>Bacteria</taxon>
        <taxon>Bacillati</taxon>
        <taxon>Bacillota</taxon>
        <taxon>Tissierellia</taxon>
        <taxon>Tissierellales</taxon>
        <taxon>Peptoniphilaceae</taxon>
        <taxon>Urinicoccus</taxon>
    </lineage>
</organism>
<dbReference type="RefSeq" id="WP_131749606.1">
    <property type="nucleotide sequence ID" value="NZ_CAACYI010000001.1"/>
</dbReference>
<reference evidence="7 8" key="1">
    <citation type="submission" date="2019-02" db="EMBL/GenBank/DDBJ databases">
        <authorList>
            <consortium name="Pathogen Informatics"/>
        </authorList>
    </citation>
    <scope>NUCLEOTIDE SEQUENCE [LARGE SCALE GENOMIC DNA]</scope>
    <source>
        <strain evidence="7 8">3012STDY7089603</strain>
    </source>
</reference>
<keyword evidence="3 7" id="KW-0560">Oxidoreductase</keyword>
<keyword evidence="2" id="KW-0049">Antioxidant</keyword>
<evidence type="ECO:0000256" key="5">
    <source>
        <dbReference type="PIRSR" id="PIRSR000239-1"/>
    </source>
</evidence>
<dbReference type="AlphaFoldDB" id="A0A8H2M5J3"/>
<keyword evidence="4" id="KW-0676">Redox-active center</keyword>
<dbReference type="EMBL" id="CAACYI010000001">
    <property type="protein sequence ID" value="VFB16922.1"/>
    <property type="molecule type" value="Genomic_DNA"/>
</dbReference>
<dbReference type="InterPro" id="IPR013766">
    <property type="entry name" value="Thioredoxin_domain"/>
</dbReference>
<dbReference type="InterPro" id="IPR050455">
    <property type="entry name" value="Tpx_Peroxidase_subfamily"/>
</dbReference>
<evidence type="ECO:0000256" key="4">
    <source>
        <dbReference type="ARBA" id="ARBA00023284"/>
    </source>
</evidence>
<dbReference type="SUPFAM" id="SSF52833">
    <property type="entry name" value="Thioredoxin-like"/>
    <property type="match status" value="1"/>
</dbReference>
<comment type="caution">
    <text evidence="7">The sequence shown here is derived from an EMBL/GenBank/DDBJ whole genome shotgun (WGS) entry which is preliminary data.</text>
</comment>
<feature type="domain" description="Thioredoxin" evidence="6">
    <location>
        <begin position="4"/>
        <end position="154"/>
    </location>
</feature>
<dbReference type="PANTHER" id="PTHR43110">
    <property type="entry name" value="THIOL PEROXIDASE"/>
    <property type="match status" value="1"/>
</dbReference>
<evidence type="ECO:0000256" key="1">
    <source>
        <dbReference type="ARBA" id="ARBA00022559"/>
    </source>
</evidence>
<evidence type="ECO:0000313" key="8">
    <source>
        <dbReference type="Proteomes" id="UP000377798"/>
    </source>
</evidence>
<dbReference type="GO" id="GO:0004601">
    <property type="term" value="F:peroxidase activity"/>
    <property type="evidence" value="ECO:0007669"/>
    <property type="project" value="UniProtKB-KW"/>
</dbReference>
<dbReference type="EC" id="1.11.1.15" evidence="7"/>
<dbReference type="InterPro" id="IPR000866">
    <property type="entry name" value="AhpC/TSA"/>
</dbReference>
<feature type="active site" description="Cysteine sulfenic acid (-SOH) intermediate; for peroxidase activity" evidence="5">
    <location>
        <position position="46"/>
    </location>
</feature>
<dbReference type="PROSITE" id="PS51352">
    <property type="entry name" value="THIOREDOXIN_2"/>
    <property type="match status" value="1"/>
</dbReference>
<dbReference type="InterPro" id="IPR024706">
    <property type="entry name" value="Peroxiredoxin_AhpC-typ"/>
</dbReference>
<keyword evidence="8" id="KW-1185">Reference proteome</keyword>
<evidence type="ECO:0000256" key="3">
    <source>
        <dbReference type="ARBA" id="ARBA00023002"/>
    </source>
</evidence>
<evidence type="ECO:0000256" key="2">
    <source>
        <dbReference type="ARBA" id="ARBA00022862"/>
    </source>
</evidence>
<evidence type="ECO:0000259" key="6">
    <source>
        <dbReference type="PROSITE" id="PS51352"/>
    </source>
</evidence>